<dbReference type="Proteomes" id="UP000694701">
    <property type="component" value="Unplaced"/>
</dbReference>
<evidence type="ECO:0000313" key="3">
    <source>
        <dbReference type="Proteomes" id="UP000694701"/>
    </source>
</evidence>
<sequence>METSCWTDRAPSYTSVRRLTINLSVLCLSRVFLMFACVSDFSFMLESSPGGNLGWEPFIKLTDEMVTIMGGKMEGTPFSGSWRCVCADTRLSGLLCFCGQTIKLLNNKHKSVYIYTYFVVMYMEN</sequence>
<keyword evidence="1" id="KW-0812">Transmembrane</keyword>
<feature type="transmembrane region" description="Helical" evidence="1">
    <location>
        <begin position="20"/>
        <end position="38"/>
    </location>
</feature>
<dbReference type="Ensembl" id="ENSCCRT00020127214.1">
    <property type="protein sequence ID" value="ENSCCRP00020116670.1"/>
    <property type="gene ID" value="ENSCCRG00020052590.1"/>
</dbReference>
<accession>A0A8C2KXI2</accession>
<name>A0A8C2KXI2_CYPCA</name>
<evidence type="ECO:0000256" key="1">
    <source>
        <dbReference type="SAM" id="Phobius"/>
    </source>
</evidence>
<evidence type="ECO:0000313" key="2">
    <source>
        <dbReference type="Ensembl" id="ENSCCRP00020116670.1"/>
    </source>
</evidence>
<dbReference type="AlphaFoldDB" id="A0A8C2KXI2"/>
<keyword evidence="1" id="KW-0472">Membrane</keyword>
<organism evidence="2 3">
    <name type="scientific">Cyprinus carpio</name>
    <name type="common">Common carp</name>
    <dbReference type="NCBI Taxonomy" id="7962"/>
    <lineage>
        <taxon>Eukaryota</taxon>
        <taxon>Metazoa</taxon>
        <taxon>Chordata</taxon>
        <taxon>Craniata</taxon>
        <taxon>Vertebrata</taxon>
        <taxon>Euteleostomi</taxon>
        <taxon>Actinopterygii</taxon>
        <taxon>Neopterygii</taxon>
        <taxon>Teleostei</taxon>
        <taxon>Ostariophysi</taxon>
        <taxon>Cypriniformes</taxon>
        <taxon>Cyprinidae</taxon>
        <taxon>Cyprininae</taxon>
        <taxon>Cyprinus</taxon>
    </lineage>
</organism>
<protein>
    <submittedName>
        <fullName evidence="2">Uncharacterized protein</fullName>
    </submittedName>
</protein>
<keyword evidence="1" id="KW-1133">Transmembrane helix</keyword>
<proteinExistence type="predicted"/>
<reference evidence="2" key="1">
    <citation type="submission" date="2025-08" db="UniProtKB">
        <authorList>
            <consortium name="Ensembl"/>
        </authorList>
    </citation>
    <scope>IDENTIFICATION</scope>
</reference>